<evidence type="ECO:0000256" key="9">
    <source>
        <dbReference type="ARBA" id="ARBA00022777"/>
    </source>
</evidence>
<dbReference type="GO" id="GO:0090563">
    <property type="term" value="F:protein-phosphocysteine-sugar phosphotransferase activity"/>
    <property type="evidence" value="ECO:0007669"/>
    <property type="project" value="TreeGrafter"/>
</dbReference>
<name>R4U3N7_9MOLU</name>
<keyword evidence="11 12" id="KW-0472">Membrane</keyword>
<dbReference type="InterPro" id="IPR003353">
    <property type="entry name" value="PTS_IIB_fruc"/>
</dbReference>
<dbReference type="HOGENOM" id="CLU_013155_1_0_14"/>
<dbReference type="InterPro" id="IPR003501">
    <property type="entry name" value="PTS_EIIB_2/3"/>
</dbReference>
<dbReference type="KEGG" id="ssyr:SSYRP_v1c04350"/>
<dbReference type="InterPro" id="IPR036095">
    <property type="entry name" value="PTS_EIIB-like_sf"/>
</dbReference>
<dbReference type="GO" id="GO:0016301">
    <property type="term" value="F:kinase activity"/>
    <property type="evidence" value="ECO:0007669"/>
    <property type="project" value="UniProtKB-KW"/>
</dbReference>
<keyword evidence="9" id="KW-0418">Kinase</keyword>
<dbReference type="GO" id="GO:0009401">
    <property type="term" value="P:phosphoenolpyruvate-dependent sugar phosphotransferase system"/>
    <property type="evidence" value="ECO:0007669"/>
    <property type="project" value="UniProtKB-KW"/>
</dbReference>
<dbReference type="PATRIC" id="fig|1276229.3.peg.431"/>
<feature type="transmembrane region" description="Helical" evidence="12">
    <location>
        <begin position="292"/>
        <end position="318"/>
    </location>
</feature>
<evidence type="ECO:0000313" key="16">
    <source>
        <dbReference type="EMBL" id="AGM26027.1"/>
    </source>
</evidence>
<proteinExistence type="predicted"/>
<feature type="transmembrane region" description="Helical" evidence="12">
    <location>
        <begin position="505"/>
        <end position="525"/>
    </location>
</feature>
<evidence type="ECO:0000256" key="12">
    <source>
        <dbReference type="SAM" id="Phobius"/>
    </source>
</evidence>
<dbReference type="PANTHER" id="PTHR30505:SF0">
    <property type="entry name" value="FRUCTOSE-LIKE PTS SYSTEM EIIBC COMPONENT-RELATED"/>
    <property type="match status" value="1"/>
</dbReference>
<dbReference type="OrthoDB" id="9782569at2"/>
<keyword evidence="5" id="KW-0762">Sugar transport</keyword>
<dbReference type="Pfam" id="PF02378">
    <property type="entry name" value="PTS_EIIC"/>
    <property type="match status" value="1"/>
</dbReference>
<evidence type="ECO:0000256" key="3">
    <source>
        <dbReference type="ARBA" id="ARBA00022475"/>
    </source>
</evidence>
<evidence type="ECO:0000256" key="5">
    <source>
        <dbReference type="ARBA" id="ARBA00022597"/>
    </source>
</evidence>
<dbReference type="STRING" id="1276229.SSYRP_v1c04350"/>
<keyword evidence="10 12" id="KW-1133">Transmembrane helix</keyword>
<feature type="transmembrane region" description="Helical" evidence="12">
    <location>
        <begin position="423"/>
        <end position="443"/>
    </location>
</feature>
<keyword evidence="6" id="KW-0808">Transferase</keyword>
<comment type="subcellular location">
    <subcellularLocation>
        <location evidence="1">Cell inner membrane</location>
        <topology evidence="1">Multi-pass membrane protein</topology>
    </subcellularLocation>
</comment>
<dbReference type="InterPro" id="IPR002178">
    <property type="entry name" value="PTS_EIIA_type-2_dom"/>
</dbReference>
<reference evidence="16 17" key="1">
    <citation type="journal article" date="2013" name="Genome Biol. Evol.">
        <title>Complete genomes of two dipteran-associated spiroplasmas provided insights into the origin, dynamics, and impacts of viral invasion in spiroplasma.</title>
        <authorList>
            <person name="Ku C."/>
            <person name="Lo W.S."/>
            <person name="Chen L.L."/>
            <person name="Kuo C.H."/>
        </authorList>
    </citation>
    <scope>NUCLEOTIDE SEQUENCE [LARGE SCALE GENOMIC DNA]</scope>
    <source>
        <strain evidence="16">EA-1</strain>
    </source>
</reference>
<dbReference type="PROSITE" id="PS51099">
    <property type="entry name" value="PTS_EIIB_TYPE_2"/>
    <property type="match status" value="1"/>
</dbReference>
<dbReference type="eggNOG" id="COG1762">
    <property type="taxonomic scope" value="Bacteria"/>
</dbReference>
<evidence type="ECO:0000256" key="8">
    <source>
        <dbReference type="ARBA" id="ARBA00022692"/>
    </source>
</evidence>
<dbReference type="GO" id="GO:0022877">
    <property type="term" value="F:protein-N(PI)-phosphohistidine-fructose phosphotransferase system transporter activity"/>
    <property type="evidence" value="ECO:0007669"/>
    <property type="project" value="InterPro"/>
</dbReference>
<keyword evidence="7" id="KW-0598">Phosphotransferase system</keyword>
<dbReference type="InterPro" id="IPR013011">
    <property type="entry name" value="PTS_EIIB_2"/>
</dbReference>
<keyword evidence="17" id="KW-1185">Reference proteome</keyword>
<dbReference type="CDD" id="cd05569">
    <property type="entry name" value="PTS_IIB_fructose"/>
    <property type="match status" value="1"/>
</dbReference>
<evidence type="ECO:0000256" key="11">
    <source>
        <dbReference type="ARBA" id="ARBA00023136"/>
    </source>
</evidence>
<dbReference type="InterPro" id="IPR050864">
    <property type="entry name" value="Bacterial_PTS_Sugar_Transport"/>
</dbReference>
<feature type="domain" description="PTS EIIA type-2" evidence="13">
    <location>
        <begin position="3"/>
        <end position="147"/>
    </location>
</feature>
<dbReference type="Proteomes" id="UP000013963">
    <property type="component" value="Chromosome"/>
</dbReference>
<protein>
    <submittedName>
        <fullName evidence="16">PTS system fructose-specific IIA component</fullName>
    </submittedName>
</protein>
<dbReference type="PROSITE" id="PS51104">
    <property type="entry name" value="PTS_EIIC_TYPE_2"/>
    <property type="match status" value="1"/>
</dbReference>
<evidence type="ECO:0000256" key="2">
    <source>
        <dbReference type="ARBA" id="ARBA00022448"/>
    </source>
</evidence>
<dbReference type="Gene3D" id="3.40.930.10">
    <property type="entry name" value="Mannitol-specific EII, Chain A"/>
    <property type="match status" value="1"/>
</dbReference>
<keyword evidence="8 12" id="KW-0812">Transmembrane</keyword>
<evidence type="ECO:0000313" key="17">
    <source>
        <dbReference type="Proteomes" id="UP000013963"/>
    </source>
</evidence>
<evidence type="ECO:0000256" key="6">
    <source>
        <dbReference type="ARBA" id="ARBA00022679"/>
    </source>
</evidence>
<feature type="domain" description="PTS EIIC type-2" evidence="15">
    <location>
        <begin position="285"/>
        <end position="682"/>
    </location>
</feature>
<feature type="transmembrane region" description="Helical" evidence="12">
    <location>
        <begin position="398"/>
        <end position="417"/>
    </location>
</feature>
<feature type="transmembrane region" description="Helical" evidence="12">
    <location>
        <begin position="578"/>
        <end position="597"/>
    </location>
</feature>
<evidence type="ECO:0000256" key="1">
    <source>
        <dbReference type="ARBA" id="ARBA00004429"/>
    </source>
</evidence>
<feature type="transmembrane region" description="Helical" evidence="12">
    <location>
        <begin position="609"/>
        <end position="631"/>
    </location>
</feature>
<evidence type="ECO:0000256" key="7">
    <source>
        <dbReference type="ARBA" id="ARBA00022683"/>
    </source>
</evidence>
<feature type="domain" description="PTS EIIB type-2" evidence="14">
    <location>
        <begin position="165"/>
        <end position="262"/>
    </location>
</feature>
<dbReference type="Pfam" id="PF00359">
    <property type="entry name" value="PTS_EIIA_2"/>
    <property type="match status" value="1"/>
</dbReference>
<dbReference type="eggNOG" id="COG1299">
    <property type="taxonomic scope" value="Bacteria"/>
</dbReference>
<dbReference type="InterPro" id="IPR016152">
    <property type="entry name" value="PTrfase/Anion_transptr"/>
</dbReference>
<dbReference type="InterPro" id="IPR013014">
    <property type="entry name" value="PTS_EIIC_2"/>
</dbReference>
<dbReference type="PROSITE" id="PS51094">
    <property type="entry name" value="PTS_EIIA_TYPE_2"/>
    <property type="match status" value="1"/>
</dbReference>
<organism evidence="16 17">
    <name type="scientific">Spiroplasma syrphidicola EA-1</name>
    <dbReference type="NCBI Taxonomy" id="1276229"/>
    <lineage>
        <taxon>Bacteria</taxon>
        <taxon>Bacillati</taxon>
        <taxon>Mycoplasmatota</taxon>
        <taxon>Mollicutes</taxon>
        <taxon>Entomoplasmatales</taxon>
        <taxon>Spiroplasmataceae</taxon>
        <taxon>Spiroplasma</taxon>
    </lineage>
</organism>
<feature type="transmembrane region" description="Helical" evidence="12">
    <location>
        <begin position="369"/>
        <end position="386"/>
    </location>
</feature>
<dbReference type="InterPro" id="IPR003352">
    <property type="entry name" value="PTS_EIIC"/>
</dbReference>
<feature type="transmembrane region" description="Helical" evidence="12">
    <location>
        <begin position="463"/>
        <end position="493"/>
    </location>
</feature>
<evidence type="ECO:0000256" key="4">
    <source>
        <dbReference type="ARBA" id="ARBA00022553"/>
    </source>
</evidence>
<keyword evidence="3" id="KW-1003">Cell membrane</keyword>
<dbReference type="CDD" id="cd00211">
    <property type="entry name" value="PTS_IIA_fru"/>
    <property type="match status" value="1"/>
</dbReference>
<dbReference type="SUPFAM" id="SSF52794">
    <property type="entry name" value="PTS system IIB component-like"/>
    <property type="match status" value="1"/>
</dbReference>
<evidence type="ECO:0000259" key="15">
    <source>
        <dbReference type="PROSITE" id="PS51104"/>
    </source>
</evidence>
<dbReference type="NCBIfam" id="TIGR00829">
    <property type="entry name" value="FRU"/>
    <property type="match status" value="1"/>
</dbReference>
<dbReference type="Pfam" id="PF02302">
    <property type="entry name" value="PTS_IIB"/>
    <property type="match status" value="1"/>
</dbReference>
<accession>R4U3N7</accession>
<dbReference type="SUPFAM" id="SSF55804">
    <property type="entry name" value="Phoshotransferase/anion transport protein"/>
    <property type="match status" value="1"/>
</dbReference>
<dbReference type="AlphaFoldDB" id="R4U3N7"/>
<sequence length="737" mass="81558">MENIINENYIFLDVDDVKDLETLFNKYAKIAQEYGLVENYQKLVAGFKNREKISSTAFEDGFAIPHARIPEVKAPAIFYIRLKNKILWNSLDSKDTKFIIMLIIPEGTGNYLDILSGIARKLLKPDFRQLLERETDKTVITKILSQQDESQSVENQTITKDNKTINLVGVSACATGVVHTYMARDALLAAATELNWNLSCETQGQKGQEYPLTTEDIAKADGVILATDISVEMDRFIGKKVYKVGTKQVINNPQTELLNTLSKGKLLSKNEGEQNIFAVKNKKAWINHIMSGVSFMIPFIVFAGILFAIVTGIGKIIWGTWLDYSGTWDYNKIEYLQKNVTEIINGHEVVSDKIISGWEIGAMYLLNKFAGIGFTVMMPIMGAYIANSIAGRAAITPAFVLTFLGCNPDMWLHYAIFAKKANLMQGLGIFAALIFGFSVGYLVKWINTKWRIHRYIKPIMPIIIIPVFVSVIFGALWMFVIGNIFGLAIGYLYDGLNRLENSGVGMALVGLVLGILAGVDMGGPINKIASFSATALIFIDGGKSMGAAAASFAIAPLGCGITALIFRKRFKADKELAINASILGFMGISEGAIPFAVKYTWAAIVPNIIGSGVAAMCAGLFQVSGWVGAWGGPIIALFGGVTTWSMSYIGILWYLLAIAIGVAVHIIIFRILVEVQSKGKLTREDFKEMFHRKNHRQNSKKESKKDLMTDYPKIAFLQHYVKFNSYKKILINNNSIF</sequence>
<dbReference type="EMBL" id="CP005078">
    <property type="protein sequence ID" value="AGM26027.1"/>
    <property type="molecule type" value="Genomic_DNA"/>
</dbReference>
<dbReference type="eggNOG" id="COG1445">
    <property type="taxonomic scope" value="Bacteria"/>
</dbReference>
<gene>
    <name evidence="16" type="primary">fruB1</name>
    <name evidence="16" type="ORF">SSYRP_v1c04350</name>
</gene>
<dbReference type="GO" id="GO:0005886">
    <property type="term" value="C:plasma membrane"/>
    <property type="evidence" value="ECO:0007669"/>
    <property type="project" value="UniProtKB-SubCell"/>
</dbReference>
<dbReference type="RefSeq" id="WP_016340673.1">
    <property type="nucleotide sequence ID" value="NC_021284.1"/>
</dbReference>
<keyword evidence="4" id="KW-0597">Phosphoprotein</keyword>
<evidence type="ECO:0000259" key="13">
    <source>
        <dbReference type="PROSITE" id="PS51094"/>
    </source>
</evidence>
<keyword evidence="2" id="KW-0813">Transport</keyword>
<evidence type="ECO:0000259" key="14">
    <source>
        <dbReference type="PROSITE" id="PS51099"/>
    </source>
</evidence>
<dbReference type="Gene3D" id="3.40.50.2300">
    <property type="match status" value="1"/>
</dbReference>
<evidence type="ECO:0000256" key="10">
    <source>
        <dbReference type="ARBA" id="ARBA00022989"/>
    </source>
</evidence>
<feature type="transmembrane region" description="Helical" evidence="12">
    <location>
        <begin position="546"/>
        <end position="566"/>
    </location>
</feature>
<feature type="transmembrane region" description="Helical" evidence="12">
    <location>
        <begin position="651"/>
        <end position="673"/>
    </location>
</feature>
<dbReference type="PANTHER" id="PTHR30505">
    <property type="entry name" value="FRUCTOSE-LIKE PERMEASE"/>
    <property type="match status" value="1"/>
</dbReference>